<dbReference type="AlphaFoldDB" id="A0AAN8MRK9"/>
<reference evidence="8 9" key="1">
    <citation type="submission" date="2019-10" db="EMBL/GenBank/DDBJ databases">
        <authorList>
            <person name="Palmer J.M."/>
        </authorList>
    </citation>
    <scope>NUCLEOTIDE SEQUENCE [LARGE SCALE GENOMIC DNA]</scope>
    <source>
        <strain evidence="8 9">TWF718</strain>
    </source>
</reference>
<dbReference type="InterPro" id="IPR007941">
    <property type="entry name" value="DUF726"/>
</dbReference>
<evidence type="ECO:0000256" key="3">
    <source>
        <dbReference type="ARBA" id="ARBA00022692"/>
    </source>
</evidence>
<feature type="region of interest" description="Disordered" evidence="6">
    <location>
        <begin position="404"/>
        <end position="461"/>
    </location>
</feature>
<comment type="caution">
    <text evidence="8">The sequence shown here is derived from an EMBL/GenBank/DDBJ whole genome shotgun (WGS) entry which is preliminary data.</text>
</comment>
<comment type="similarity">
    <text evidence="2">Belongs to the TMCO4 family.</text>
</comment>
<keyword evidence="9" id="KW-1185">Reference proteome</keyword>
<dbReference type="SUPFAM" id="SSF53474">
    <property type="entry name" value="alpha/beta-Hydrolases"/>
    <property type="match status" value="1"/>
</dbReference>
<evidence type="ECO:0000256" key="4">
    <source>
        <dbReference type="ARBA" id="ARBA00022989"/>
    </source>
</evidence>
<feature type="region of interest" description="Disordered" evidence="6">
    <location>
        <begin position="287"/>
        <end position="309"/>
    </location>
</feature>
<feature type="region of interest" description="Disordered" evidence="6">
    <location>
        <begin position="63"/>
        <end position="127"/>
    </location>
</feature>
<protein>
    <recommendedName>
        <fullName evidence="10">DUF726-domain-containing protein</fullName>
    </recommendedName>
</protein>
<feature type="transmembrane region" description="Helical" evidence="7">
    <location>
        <begin position="319"/>
        <end position="342"/>
    </location>
</feature>
<feature type="compositionally biased region" description="Pro residues" evidence="6">
    <location>
        <begin position="433"/>
        <end position="453"/>
    </location>
</feature>
<evidence type="ECO:0000256" key="6">
    <source>
        <dbReference type="SAM" id="MobiDB-lite"/>
    </source>
</evidence>
<dbReference type="Proteomes" id="UP001313282">
    <property type="component" value="Unassembled WGS sequence"/>
</dbReference>
<feature type="compositionally biased region" description="Basic and acidic residues" evidence="6">
    <location>
        <begin position="750"/>
        <end position="783"/>
    </location>
</feature>
<organism evidence="8 9">
    <name type="scientific">Orbilia javanica</name>
    <dbReference type="NCBI Taxonomy" id="47235"/>
    <lineage>
        <taxon>Eukaryota</taxon>
        <taxon>Fungi</taxon>
        <taxon>Dikarya</taxon>
        <taxon>Ascomycota</taxon>
        <taxon>Pezizomycotina</taxon>
        <taxon>Orbiliomycetes</taxon>
        <taxon>Orbiliales</taxon>
        <taxon>Orbiliaceae</taxon>
        <taxon>Orbilia</taxon>
    </lineage>
</organism>
<dbReference type="InterPro" id="IPR029058">
    <property type="entry name" value="AB_hydrolase_fold"/>
</dbReference>
<dbReference type="PANTHER" id="PTHR17920:SF22">
    <property type="entry name" value="DUF726 DOMAIN PROTEIN (AFU_ORTHOLOGUE AFUA_2G12860)"/>
    <property type="match status" value="1"/>
</dbReference>
<comment type="subcellular location">
    <subcellularLocation>
        <location evidence="1">Membrane</location>
        <topology evidence="1">Multi-pass membrane protein</topology>
    </subcellularLocation>
</comment>
<feature type="region of interest" description="Disordered" evidence="6">
    <location>
        <begin position="750"/>
        <end position="784"/>
    </location>
</feature>
<dbReference type="PANTHER" id="PTHR17920">
    <property type="entry name" value="TRANSMEMBRANE AND COILED-COIL DOMAIN-CONTAINING PROTEIN 4 TMCO4"/>
    <property type="match status" value="1"/>
</dbReference>
<evidence type="ECO:0000313" key="8">
    <source>
        <dbReference type="EMBL" id="KAK6345620.1"/>
    </source>
</evidence>
<proteinExistence type="inferred from homology"/>
<evidence type="ECO:0000256" key="7">
    <source>
        <dbReference type="SAM" id="Phobius"/>
    </source>
</evidence>
<dbReference type="GO" id="GO:0016020">
    <property type="term" value="C:membrane"/>
    <property type="evidence" value="ECO:0007669"/>
    <property type="project" value="UniProtKB-SubCell"/>
</dbReference>
<keyword evidence="5 7" id="KW-0472">Membrane</keyword>
<name>A0AAN8MRK9_9PEZI</name>
<evidence type="ECO:0000313" key="9">
    <source>
        <dbReference type="Proteomes" id="UP001313282"/>
    </source>
</evidence>
<feature type="region of interest" description="Disordered" evidence="6">
    <location>
        <begin position="178"/>
        <end position="223"/>
    </location>
</feature>
<dbReference type="EMBL" id="JAVHNR010000004">
    <property type="protein sequence ID" value="KAK6345620.1"/>
    <property type="molecule type" value="Genomic_DNA"/>
</dbReference>
<feature type="compositionally biased region" description="Basic and acidic residues" evidence="6">
    <location>
        <begin position="193"/>
        <end position="205"/>
    </location>
</feature>
<feature type="region of interest" description="Disordered" evidence="6">
    <location>
        <begin position="1"/>
        <end position="28"/>
    </location>
</feature>
<keyword evidence="4 7" id="KW-1133">Transmembrane helix</keyword>
<feature type="compositionally biased region" description="Polar residues" evidence="6">
    <location>
        <begin position="178"/>
        <end position="188"/>
    </location>
</feature>
<gene>
    <name evidence="8" type="ORF">TWF718_007530</name>
</gene>
<evidence type="ECO:0000256" key="5">
    <source>
        <dbReference type="ARBA" id="ARBA00023136"/>
    </source>
</evidence>
<keyword evidence="3 7" id="KW-0812">Transmembrane</keyword>
<dbReference type="Pfam" id="PF05277">
    <property type="entry name" value="DUF726"/>
    <property type="match status" value="2"/>
</dbReference>
<sequence>MPFSIGERFKSISSGSKDTAAAAPRKPQYDVDLVTLLTDPQRQDLLQLITAATEVMRTSLLHTFDPAPPKVKNKSKDSPSSPAPSTPVDGSETPITTTTTPPSTEEENNTPTPKLSVSPNPYNTDPKESVALSRLRHEATASFDHWQQDLLTRIYDILNPPDLDSRVGTAAHMQDVVGSTSTNAQSSQLLSEPEGREGEGGEPHPLENNIENSRFPAVPTGLTTSLPDPAKPLILHSILLLILSLETYDARSRTLLRILSTSLGLPPLTVVTLEKSVAKTLVTAAKSQNNGNNNTGTMSADASRERQKANNKWNRRIKIGIAGVAGAAVIGITGGLAAPLVAAGIGTVMSGIGLGATAAAGYLGALAGSGALVGALFGAYGGKMTGEMMKRYAQEVEDFGFVKVKPGVPDPIGGTEPSSSGSSNRGRDENEEPGPPLPPRPKSESPPPPPLPRRPTSSSPATTFDEIEANVHKNNNHANNPENTAEDASRLSLTIGISGWITDPTHFVTPWRSLSSHTEVYALRWESTALMDLGNALTTILKSYGFAYLKIEILKRTVLATLMMALWPIALLRLGQVVDNPFNIVKTRAEKAGKILADALINRVQGNRPVTLVGYSLGSRVIYSALVELAERRAFGLIENVYMLGSAAPSSGDGWIKVRSVVSGRVVNVFSEKDYILGFLYRTSAVQFGVAGLQSVKWPDGVESVDMSDSVEGHLRYRFLVGDIIGHIGGSELVDWKIVEEEKIKAEELRKQEENMEKEVREKEGHGEKELEETAERLEREQGQKNVVKDVAQMRIAS</sequence>
<feature type="transmembrane region" description="Helical" evidence="7">
    <location>
        <begin position="362"/>
        <end position="382"/>
    </location>
</feature>
<feature type="compositionally biased region" description="Polar residues" evidence="6">
    <location>
        <begin position="287"/>
        <end position="300"/>
    </location>
</feature>
<evidence type="ECO:0000256" key="2">
    <source>
        <dbReference type="ARBA" id="ARBA00009824"/>
    </source>
</evidence>
<accession>A0AAN8MRK9</accession>
<evidence type="ECO:0000256" key="1">
    <source>
        <dbReference type="ARBA" id="ARBA00004141"/>
    </source>
</evidence>
<feature type="compositionally biased region" description="Low complexity" evidence="6">
    <location>
        <begin position="91"/>
        <end position="113"/>
    </location>
</feature>
<evidence type="ECO:0008006" key="10">
    <source>
        <dbReference type="Google" id="ProtNLM"/>
    </source>
</evidence>